<evidence type="ECO:0000313" key="2">
    <source>
        <dbReference type="Proteomes" id="UP000012042"/>
    </source>
</evidence>
<dbReference type="EMBL" id="AP012167">
    <property type="protein sequence ID" value="BAN05647.1"/>
    <property type="molecule type" value="Genomic_DNA"/>
</dbReference>
<proteinExistence type="predicted"/>
<name>M5ABJ3_LEVBR</name>
<reference evidence="1 2" key="1">
    <citation type="journal article" date="2013" name="PLoS ONE">
        <title>Genomic Analysis by Deep Sequencing of the Probiotic Lactobacillus brevis KB290 Harboring Nine Plasmids Reveals Genomic Stability.</title>
        <authorList>
            <person name="Fukao M."/>
            <person name="Oshima K."/>
            <person name="Morita H."/>
            <person name="Toh H."/>
            <person name="Suda W."/>
            <person name="Kim S.W."/>
            <person name="Suzuki S."/>
            <person name="Yakabe T."/>
            <person name="Hattori M."/>
            <person name="Yajima N."/>
        </authorList>
    </citation>
    <scope>NUCLEOTIDE SEQUENCE [LARGE SCALE GENOMIC DNA]</scope>
    <source>
        <strain evidence="1 2">KB290</strain>
    </source>
</reference>
<dbReference type="PATRIC" id="fig|1001583.3.peg.11"/>
<dbReference type="KEGG" id="lbk:LVISKB_0012"/>
<dbReference type="HOGENOM" id="CLU_3008523_0_0_9"/>
<organism evidence="1 2">
    <name type="scientific">Levilactobacillus brevis KB290</name>
    <dbReference type="NCBI Taxonomy" id="1001583"/>
    <lineage>
        <taxon>Bacteria</taxon>
        <taxon>Bacillati</taxon>
        <taxon>Bacillota</taxon>
        <taxon>Bacilli</taxon>
        <taxon>Lactobacillales</taxon>
        <taxon>Lactobacillaceae</taxon>
        <taxon>Levilactobacillus</taxon>
    </lineage>
</organism>
<protein>
    <submittedName>
        <fullName evidence="1">Uncharacterized protein</fullName>
    </submittedName>
</protein>
<evidence type="ECO:0000313" key="1">
    <source>
        <dbReference type="EMBL" id="BAN05647.1"/>
    </source>
</evidence>
<gene>
    <name evidence="1" type="ORF">LVISKB_0012</name>
</gene>
<accession>M5ABJ3</accession>
<dbReference type="AlphaFoldDB" id="M5ABJ3"/>
<sequence length="56" mass="6209">MQRLIPVPSSTDATGILIVSRETVITVSISANTEHKKTTNPKGQSSFRLLFANEWH</sequence>
<dbReference type="Proteomes" id="UP000012042">
    <property type="component" value="Chromosome"/>
</dbReference>